<dbReference type="InParanoid" id="E3MKI0"/>
<evidence type="ECO:0000313" key="1">
    <source>
        <dbReference type="EMBL" id="EFP04000.1"/>
    </source>
</evidence>
<dbReference type="AlphaFoldDB" id="E3MKI0"/>
<name>E3MKI0_CAERE</name>
<keyword evidence="2" id="KW-1185">Reference proteome</keyword>
<proteinExistence type="predicted"/>
<protein>
    <submittedName>
        <fullName evidence="1">Uncharacterized protein</fullName>
    </submittedName>
</protein>
<accession>E3MKI0</accession>
<dbReference type="EMBL" id="DS268452">
    <property type="protein sequence ID" value="EFP04000.1"/>
    <property type="molecule type" value="Genomic_DNA"/>
</dbReference>
<dbReference type="OrthoDB" id="6055454at2759"/>
<sequence>MVDYKSDKVLVYSQRMQEKRNLKCILQKDTIVAFRSRKPVSGTPTSRVSGSLKLLRSQEKSIFLLKTVKRYSELKHTYKFLDYDRNLNLDTLALILAFRCPMTKPLLRSISDSYFFFHFSGYWDKNIRPVSSPDLNPMDFIVWKFLKISEIFKSTAVALKKAVQRL</sequence>
<organism evidence="2">
    <name type="scientific">Caenorhabditis remanei</name>
    <name type="common">Caenorhabditis vulgaris</name>
    <dbReference type="NCBI Taxonomy" id="31234"/>
    <lineage>
        <taxon>Eukaryota</taxon>
        <taxon>Metazoa</taxon>
        <taxon>Ecdysozoa</taxon>
        <taxon>Nematoda</taxon>
        <taxon>Chromadorea</taxon>
        <taxon>Rhabditida</taxon>
        <taxon>Rhabditina</taxon>
        <taxon>Rhabditomorpha</taxon>
        <taxon>Rhabditoidea</taxon>
        <taxon>Rhabditidae</taxon>
        <taxon>Peloderinae</taxon>
        <taxon>Caenorhabditis</taxon>
    </lineage>
</organism>
<gene>
    <name evidence="1" type="ORF">CRE_27610</name>
</gene>
<dbReference type="HOGENOM" id="CLU_1604283_0_0_1"/>
<dbReference type="Proteomes" id="UP000008281">
    <property type="component" value="Unassembled WGS sequence"/>
</dbReference>
<reference evidence="1" key="1">
    <citation type="submission" date="2007-07" db="EMBL/GenBank/DDBJ databases">
        <title>PCAP assembly of the Caenorhabditis remanei genome.</title>
        <authorList>
            <consortium name="The Caenorhabditis remanei Sequencing Consortium"/>
            <person name="Wilson R.K."/>
        </authorList>
    </citation>
    <scope>NUCLEOTIDE SEQUENCE [LARGE SCALE GENOMIC DNA]</scope>
    <source>
        <strain evidence="1">PB4641</strain>
    </source>
</reference>
<evidence type="ECO:0000313" key="2">
    <source>
        <dbReference type="Proteomes" id="UP000008281"/>
    </source>
</evidence>